<dbReference type="InterPro" id="IPR006139">
    <property type="entry name" value="D-isomer_2_OHA_DH_cat_dom"/>
</dbReference>
<dbReference type="Pfam" id="PF02826">
    <property type="entry name" value="2-Hacid_dh_C"/>
    <property type="match status" value="1"/>
</dbReference>
<evidence type="ECO:0000313" key="8">
    <source>
        <dbReference type="Proteomes" id="UP001207918"/>
    </source>
</evidence>
<dbReference type="InterPro" id="IPR029753">
    <property type="entry name" value="D-isomer_DH_CS"/>
</dbReference>
<reference evidence="7 8" key="1">
    <citation type="submission" date="2021-03" db="EMBL/GenBank/DDBJ databases">
        <title>Aliifodinibius sp. nov., a new bacterium isolated from saline soil.</title>
        <authorList>
            <person name="Galisteo C."/>
            <person name="De La Haba R."/>
            <person name="Sanchez-Porro C."/>
            <person name="Ventosa A."/>
        </authorList>
    </citation>
    <scope>NUCLEOTIDE SEQUENCE [LARGE SCALE GENOMIC DNA]</scope>
    <source>
        <strain evidence="7 8">1BSP15-2V2</strain>
    </source>
</reference>
<organism evidence="7 8">
    <name type="scientific">Fodinibius salsisoli</name>
    <dbReference type="NCBI Taxonomy" id="2820877"/>
    <lineage>
        <taxon>Bacteria</taxon>
        <taxon>Pseudomonadati</taxon>
        <taxon>Balneolota</taxon>
        <taxon>Balneolia</taxon>
        <taxon>Balneolales</taxon>
        <taxon>Balneolaceae</taxon>
        <taxon>Fodinibius</taxon>
    </lineage>
</organism>
<dbReference type="Proteomes" id="UP001207918">
    <property type="component" value="Unassembled WGS sequence"/>
</dbReference>
<comment type="similarity">
    <text evidence="1 4">Belongs to the D-isomer specific 2-hydroxyacid dehydrogenase family.</text>
</comment>
<dbReference type="EMBL" id="JAGGJA010000007">
    <property type="protein sequence ID" value="MCW9707438.1"/>
    <property type="molecule type" value="Genomic_DNA"/>
</dbReference>
<dbReference type="PROSITE" id="PS00065">
    <property type="entry name" value="D_2_HYDROXYACID_DH_1"/>
    <property type="match status" value="1"/>
</dbReference>
<dbReference type="SUPFAM" id="SSF51735">
    <property type="entry name" value="NAD(P)-binding Rossmann-fold domains"/>
    <property type="match status" value="1"/>
</dbReference>
<evidence type="ECO:0000256" key="4">
    <source>
        <dbReference type="RuleBase" id="RU003719"/>
    </source>
</evidence>
<dbReference type="CDD" id="cd05301">
    <property type="entry name" value="GDH"/>
    <property type="match status" value="1"/>
</dbReference>
<dbReference type="PROSITE" id="PS00670">
    <property type="entry name" value="D_2_HYDROXYACID_DH_2"/>
    <property type="match status" value="1"/>
</dbReference>
<sequence length="324" mass="35020">MSKRILITEPIIPSVIEKLKEHFNVDVGKRGAYNTEEALIAAIPDYDAILPMLSNPITEEVIKAGDKLQIVANHAVGYNNIDVEAAHRHKVQVANTPGVLTDSCAEFTLALMLAVGRRLCQAQEYLLAGKFDGWEPLGFLGTELQGSTLGIIGMGRIGQAVAERANALGMDIIYHNRSQLSSDIESQLDADYCSDLKTLIPQADVVSLHCPLTEETRHLVDADMLDLMKDHAILINTSRGPVVDEEALAQALHDGTIGGAGIDVFEEEPKVHPKLKNAPNCLLTPHIASASHKTREDIGMLAAQAIIKILQGNPASEIPNLIQA</sequence>
<protein>
    <submittedName>
        <fullName evidence="7">D-glycerate dehydrogenase</fullName>
    </submittedName>
</protein>
<dbReference type="Pfam" id="PF00389">
    <property type="entry name" value="2-Hacid_dh"/>
    <property type="match status" value="1"/>
</dbReference>
<name>A0ABT3PNK0_9BACT</name>
<keyword evidence="3" id="KW-0520">NAD</keyword>
<evidence type="ECO:0000256" key="2">
    <source>
        <dbReference type="ARBA" id="ARBA00023002"/>
    </source>
</evidence>
<keyword evidence="2 4" id="KW-0560">Oxidoreductase</keyword>
<comment type="caution">
    <text evidence="7">The sequence shown here is derived from an EMBL/GenBank/DDBJ whole genome shotgun (WGS) entry which is preliminary data.</text>
</comment>
<feature type="domain" description="D-isomer specific 2-hydroxyacid dehydrogenase NAD-binding" evidence="6">
    <location>
        <begin position="109"/>
        <end position="288"/>
    </location>
</feature>
<dbReference type="SUPFAM" id="SSF52283">
    <property type="entry name" value="Formate/glycerate dehydrogenase catalytic domain-like"/>
    <property type="match status" value="1"/>
</dbReference>
<feature type="domain" description="D-isomer specific 2-hydroxyacid dehydrogenase catalytic" evidence="5">
    <location>
        <begin position="5"/>
        <end position="315"/>
    </location>
</feature>
<evidence type="ECO:0000259" key="5">
    <source>
        <dbReference type="Pfam" id="PF00389"/>
    </source>
</evidence>
<evidence type="ECO:0000259" key="6">
    <source>
        <dbReference type="Pfam" id="PF02826"/>
    </source>
</evidence>
<dbReference type="RefSeq" id="WP_265766224.1">
    <property type="nucleotide sequence ID" value="NZ_JAGGJA010000007.1"/>
</dbReference>
<proteinExistence type="inferred from homology"/>
<dbReference type="InterPro" id="IPR050223">
    <property type="entry name" value="D-isomer_2-hydroxyacid_DH"/>
</dbReference>
<dbReference type="InterPro" id="IPR029752">
    <property type="entry name" value="D-isomer_DH_CS1"/>
</dbReference>
<evidence type="ECO:0000256" key="1">
    <source>
        <dbReference type="ARBA" id="ARBA00005854"/>
    </source>
</evidence>
<gene>
    <name evidence="7" type="ORF">J6I44_11280</name>
</gene>
<evidence type="ECO:0000256" key="3">
    <source>
        <dbReference type="ARBA" id="ARBA00023027"/>
    </source>
</evidence>
<keyword evidence="8" id="KW-1185">Reference proteome</keyword>
<accession>A0ABT3PNK0</accession>
<dbReference type="InterPro" id="IPR036291">
    <property type="entry name" value="NAD(P)-bd_dom_sf"/>
</dbReference>
<dbReference type="PANTHER" id="PTHR10996:SF178">
    <property type="entry name" value="2-HYDROXYACID DEHYDROGENASE YGL185C-RELATED"/>
    <property type="match status" value="1"/>
</dbReference>
<dbReference type="Gene3D" id="3.40.50.720">
    <property type="entry name" value="NAD(P)-binding Rossmann-like Domain"/>
    <property type="match status" value="2"/>
</dbReference>
<dbReference type="InterPro" id="IPR006140">
    <property type="entry name" value="D-isomer_DH_NAD-bd"/>
</dbReference>
<dbReference type="PANTHER" id="PTHR10996">
    <property type="entry name" value="2-HYDROXYACID DEHYDROGENASE-RELATED"/>
    <property type="match status" value="1"/>
</dbReference>
<evidence type="ECO:0000313" key="7">
    <source>
        <dbReference type="EMBL" id="MCW9707438.1"/>
    </source>
</evidence>